<dbReference type="Proteomes" id="UP001302949">
    <property type="component" value="Unassembled WGS sequence"/>
</dbReference>
<keyword evidence="3" id="KW-1185">Reference proteome</keyword>
<proteinExistence type="predicted"/>
<evidence type="ECO:0000256" key="1">
    <source>
        <dbReference type="SAM" id="SignalP"/>
    </source>
</evidence>
<accession>A0ABU5QFY3</accession>
<feature type="chain" id="PRO_5047298657" description="Lipoprotein" evidence="1">
    <location>
        <begin position="18"/>
        <end position="156"/>
    </location>
</feature>
<name>A0ABU5QFY3_9BACT</name>
<protein>
    <recommendedName>
        <fullName evidence="4">Lipoprotein</fullName>
    </recommendedName>
</protein>
<organism evidence="2 3">
    <name type="scientific">Arcicella rigui</name>
    <dbReference type="NCBI Taxonomy" id="797020"/>
    <lineage>
        <taxon>Bacteria</taxon>
        <taxon>Pseudomonadati</taxon>
        <taxon>Bacteroidota</taxon>
        <taxon>Cytophagia</taxon>
        <taxon>Cytophagales</taxon>
        <taxon>Flectobacillaceae</taxon>
        <taxon>Arcicella</taxon>
    </lineage>
</organism>
<comment type="caution">
    <text evidence="2">The sequence shown here is derived from an EMBL/GenBank/DDBJ whole genome shotgun (WGS) entry which is preliminary data.</text>
</comment>
<dbReference type="EMBL" id="JAYFUM010000032">
    <property type="protein sequence ID" value="MEA5141780.1"/>
    <property type="molecule type" value="Genomic_DNA"/>
</dbReference>
<feature type="signal peptide" evidence="1">
    <location>
        <begin position="1"/>
        <end position="17"/>
    </location>
</feature>
<evidence type="ECO:0000313" key="2">
    <source>
        <dbReference type="EMBL" id="MEA5141780.1"/>
    </source>
</evidence>
<keyword evidence="1" id="KW-0732">Signal</keyword>
<evidence type="ECO:0008006" key="4">
    <source>
        <dbReference type="Google" id="ProtNLM"/>
    </source>
</evidence>
<gene>
    <name evidence="2" type="ORF">VB248_21675</name>
</gene>
<evidence type="ECO:0000313" key="3">
    <source>
        <dbReference type="Proteomes" id="UP001302949"/>
    </source>
</evidence>
<dbReference type="RefSeq" id="WP_323298934.1">
    <property type="nucleotide sequence ID" value="NZ_JAYFUM010000032.1"/>
</dbReference>
<sequence length="156" mass="17017">MKTKLTLIVLLASQLLACQKSNEESLKSLAETISGTYEATSHESFGKSLSYPINGKTVSLQIEAVAKDSVRIVVNSISNDIYSPGETKVYPKVSVSKSTCSPCADPVTYRVSLGPQVNQGTLENIIWFDVNKRAFYTYIPPNYTKGAVQTAFAKIN</sequence>
<reference evidence="2 3" key="1">
    <citation type="submission" date="2023-12" db="EMBL/GenBank/DDBJ databases">
        <title>Novel species of the genus Arcicella isolated from rivers.</title>
        <authorList>
            <person name="Lu H."/>
        </authorList>
    </citation>
    <scope>NUCLEOTIDE SEQUENCE [LARGE SCALE GENOMIC DNA]</scope>
    <source>
        <strain evidence="2 3">KCTC 23307</strain>
    </source>
</reference>